<dbReference type="GO" id="GO:0042973">
    <property type="term" value="F:glucan endo-1,3-beta-D-glucosidase activity"/>
    <property type="evidence" value="ECO:0007669"/>
    <property type="project" value="UniProtKB-EC"/>
</dbReference>
<gene>
    <name evidence="13" type="ORF">EGYM00163_LOCUS48842</name>
</gene>
<evidence type="ECO:0000256" key="9">
    <source>
        <dbReference type="SAM" id="Phobius"/>
    </source>
</evidence>
<evidence type="ECO:0000256" key="10">
    <source>
        <dbReference type="SAM" id="SignalP"/>
    </source>
</evidence>
<feature type="transmembrane region" description="Helical" evidence="9">
    <location>
        <begin position="784"/>
        <end position="808"/>
    </location>
</feature>
<dbReference type="GO" id="GO:0000272">
    <property type="term" value="P:polysaccharide catabolic process"/>
    <property type="evidence" value="ECO:0007669"/>
    <property type="project" value="UniProtKB-KW"/>
</dbReference>
<dbReference type="PANTHER" id="PTHR31983:SF0">
    <property type="entry name" value="GLUCAN ENDO-1,3-BETA-D-GLUCOSIDASE 2"/>
    <property type="match status" value="1"/>
</dbReference>
<comment type="similarity">
    <text evidence="2">Belongs to the glycosyl hydrolase 81 family.</text>
</comment>
<feature type="domain" description="Glycosyl hydrolase family 81 C-terminal" evidence="12">
    <location>
        <begin position="403"/>
        <end position="754"/>
    </location>
</feature>
<evidence type="ECO:0000256" key="2">
    <source>
        <dbReference type="ARBA" id="ARBA00010730"/>
    </source>
</evidence>
<name>A0A7S4GHV5_9EUGL</name>
<dbReference type="PROSITE" id="PS52008">
    <property type="entry name" value="GH81"/>
    <property type="match status" value="1"/>
</dbReference>
<evidence type="ECO:0000256" key="5">
    <source>
        <dbReference type="ARBA" id="ARBA00023277"/>
    </source>
</evidence>
<dbReference type="EC" id="3.2.1.39" evidence="3"/>
<evidence type="ECO:0000256" key="4">
    <source>
        <dbReference type="ARBA" id="ARBA00022801"/>
    </source>
</evidence>
<evidence type="ECO:0000256" key="8">
    <source>
        <dbReference type="ARBA" id="ARBA00023326"/>
    </source>
</evidence>
<dbReference type="EMBL" id="HBJA01141939">
    <property type="protein sequence ID" value="CAE0837470.1"/>
    <property type="molecule type" value="Transcribed_RNA"/>
</dbReference>
<evidence type="ECO:0000259" key="11">
    <source>
        <dbReference type="Pfam" id="PF03639"/>
    </source>
</evidence>
<keyword evidence="4" id="KW-0378">Hydrolase</keyword>
<sequence length="843" mass="91571">MPASLVWLLLWAVVSALGASMPKSPKVVGPPALSITNPALLGYAPVTRQDKDKPLYDLLCFTDGRKAIATNHWWVPATRPPSSIGKNYLVQLPYIYNLVGSGMEVYYPWVKGMGNIVQNMLNEFGASWVVSAADSSSYCVSNADELTATFSWGDSMRSTIVRGSPYVTAEYKNAEVKLNTGIGIKSVTADGAEAECNGAPLTGQTFTVRMQGDEEWMVFTPPNTPLVCGSAGLSISDFTGTVRLALSDNCTTGKGAGPASQCGPGGVSQVGEWKEALVKGSAQCVDGAQVSSDASLTGITTTIAWQTRRCWAAAPEGPLMMTALPHHVPLFDRSTTVVSGGGHRNTRGHMRGVLTAGAKWVLTTPQEKIDWLAAPDSDKIPTILQALKGMGEASDMNYDLNQWAAQGMIDPYNAGKLIAKQATLVQIADVLKQKTVKDTMLARVTEHLSLWLDQRSKNRLVYDGTWGGVISCGCTYTWNELKKFAYCANNGTRLECPTLQDSGYDFGNSVYNDHHFHYGYFIYSAAVVAKFNPKWAKAYNEKVLALVRDIANPSAADPYFTTYRMFDWFVGHSWALGITPDANGRNQESSSEAVNAWYGMYLYGQATKNPQLKTLGNALLLMEAHSTNYYWHVKASNGIYPPEYEHNIVGIVHEMLVEFQTFFGLRGFFVHGIQLIPISPMVRVMFQPDWVGGAYRMFKDYCTGDPECLDSGFITFLYAEQALVDKEGAWSSALSLPNSVFSDECPGGNGNSRTALLHFIATYGLKSAQSSRLEAEVGGPSGHFSALLVVSVLLTGILAAGVAVNVIAGRLFPREEDTSCVGLLPVDAEFDRPQSVVTGYGTR</sequence>
<organism evidence="13">
    <name type="scientific">Eutreptiella gymnastica</name>
    <dbReference type="NCBI Taxonomy" id="73025"/>
    <lineage>
        <taxon>Eukaryota</taxon>
        <taxon>Discoba</taxon>
        <taxon>Euglenozoa</taxon>
        <taxon>Euglenida</taxon>
        <taxon>Spirocuta</taxon>
        <taxon>Euglenophyceae</taxon>
        <taxon>Eutreptiales</taxon>
        <taxon>Eutreptiaceae</taxon>
        <taxon>Eutreptiella</taxon>
    </lineage>
</organism>
<dbReference type="Pfam" id="PF17652">
    <property type="entry name" value="Glyco_hydro81C"/>
    <property type="match status" value="1"/>
</dbReference>
<keyword evidence="9" id="KW-0812">Transmembrane</keyword>
<evidence type="ECO:0000256" key="1">
    <source>
        <dbReference type="ARBA" id="ARBA00000382"/>
    </source>
</evidence>
<keyword evidence="9" id="KW-0472">Membrane</keyword>
<dbReference type="GO" id="GO:0052861">
    <property type="term" value="F:endo-1,3(4)-beta-glucanase activity"/>
    <property type="evidence" value="ECO:0007669"/>
    <property type="project" value="InterPro"/>
</dbReference>
<feature type="chain" id="PRO_5031119983" description="glucan endo-1,3-beta-D-glucosidase" evidence="10">
    <location>
        <begin position="19"/>
        <end position="843"/>
    </location>
</feature>
<accession>A0A7S4GHV5</accession>
<dbReference type="InterPro" id="IPR040720">
    <property type="entry name" value="GH81_C"/>
</dbReference>
<reference evidence="13" key="1">
    <citation type="submission" date="2021-01" db="EMBL/GenBank/DDBJ databases">
        <authorList>
            <person name="Corre E."/>
            <person name="Pelletier E."/>
            <person name="Niang G."/>
            <person name="Scheremetjew M."/>
            <person name="Finn R."/>
            <person name="Kale V."/>
            <person name="Holt S."/>
            <person name="Cochrane G."/>
            <person name="Meng A."/>
            <person name="Brown T."/>
            <person name="Cohen L."/>
        </authorList>
    </citation>
    <scope>NUCLEOTIDE SEQUENCE</scope>
    <source>
        <strain evidence="13">CCMP1594</strain>
    </source>
</reference>
<dbReference type="Gene3D" id="2.70.98.30">
    <property type="entry name" value="Golgi alpha-mannosidase II, domain 4"/>
    <property type="match status" value="1"/>
</dbReference>
<proteinExistence type="inferred from homology"/>
<keyword evidence="7" id="KW-0961">Cell wall biogenesis/degradation</keyword>
<dbReference type="AlphaFoldDB" id="A0A7S4GHV5"/>
<dbReference type="InterPro" id="IPR040451">
    <property type="entry name" value="GH81_N"/>
</dbReference>
<keyword evidence="8" id="KW-0624">Polysaccharide degradation</keyword>
<dbReference type="PANTHER" id="PTHR31983">
    <property type="entry name" value="ENDO-1,3(4)-BETA-GLUCANASE 1"/>
    <property type="match status" value="1"/>
</dbReference>
<comment type="catalytic activity">
    <reaction evidence="1">
        <text>Hydrolysis of (1-&gt;3)-beta-D-glucosidic linkages in (1-&gt;3)-beta-D-glucans.</text>
        <dbReference type="EC" id="3.2.1.39"/>
    </reaction>
</comment>
<evidence type="ECO:0000256" key="6">
    <source>
        <dbReference type="ARBA" id="ARBA00023295"/>
    </source>
</evidence>
<evidence type="ECO:0000313" key="13">
    <source>
        <dbReference type="EMBL" id="CAE0837470.1"/>
    </source>
</evidence>
<keyword evidence="6" id="KW-0326">Glycosidase</keyword>
<protein>
    <recommendedName>
        <fullName evidence="3">glucan endo-1,3-beta-D-glucosidase</fullName>
        <ecNumber evidence="3">3.2.1.39</ecNumber>
    </recommendedName>
</protein>
<evidence type="ECO:0000256" key="3">
    <source>
        <dbReference type="ARBA" id="ARBA00012780"/>
    </source>
</evidence>
<dbReference type="Pfam" id="PF03639">
    <property type="entry name" value="Glyco_hydro_81"/>
    <property type="match status" value="1"/>
</dbReference>
<feature type="signal peptide" evidence="10">
    <location>
        <begin position="1"/>
        <end position="18"/>
    </location>
</feature>
<evidence type="ECO:0000259" key="12">
    <source>
        <dbReference type="Pfam" id="PF17652"/>
    </source>
</evidence>
<dbReference type="GO" id="GO:0071555">
    <property type="term" value="P:cell wall organization"/>
    <property type="evidence" value="ECO:0007669"/>
    <property type="project" value="UniProtKB-KW"/>
</dbReference>
<evidence type="ECO:0000256" key="7">
    <source>
        <dbReference type="ARBA" id="ARBA00023316"/>
    </source>
</evidence>
<feature type="domain" description="Glycosyl hydrolase family 81 N-terminal" evidence="11">
    <location>
        <begin position="126"/>
        <end position="369"/>
    </location>
</feature>
<dbReference type="InterPro" id="IPR005200">
    <property type="entry name" value="Endo-beta-glucanase"/>
</dbReference>
<keyword evidence="5" id="KW-0119">Carbohydrate metabolism</keyword>
<keyword evidence="10" id="KW-0732">Signal</keyword>
<keyword evidence="9" id="KW-1133">Transmembrane helix</keyword>